<organism evidence="7">
    <name type="scientific">Brachionus plicatilis</name>
    <name type="common">Marine rotifer</name>
    <name type="synonym">Brachionus muelleri</name>
    <dbReference type="NCBI Taxonomy" id="10195"/>
    <lineage>
        <taxon>Eukaryota</taxon>
        <taxon>Metazoa</taxon>
        <taxon>Spiralia</taxon>
        <taxon>Gnathifera</taxon>
        <taxon>Rotifera</taxon>
        <taxon>Eurotatoria</taxon>
        <taxon>Monogononta</taxon>
        <taxon>Pseudotrocha</taxon>
        <taxon>Ploima</taxon>
        <taxon>Brachionidae</taxon>
        <taxon>Brachionus</taxon>
    </lineage>
</organism>
<feature type="repeat" description="WD" evidence="4">
    <location>
        <begin position="535"/>
        <end position="569"/>
    </location>
</feature>
<evidence type="ECO:0000256" key="5">
    <source>
        <dbReference type="SAM" id="Coils"/>
    </source>
</evidence>
<feature type="domain" description="Autophagy-related protein 16" evidence="6">
    <location>
        <begin position="11"/>
        <end position="193"/>
    </location>
</feature>
<dbReference type="InterPro" id="IPR015943">
    <property type="entry name" value="WD40/YVTN_repeat-like_dom_sf"/>
</dbReference>
<dbReference type="GO" id="GO:0034274">
    <property type="term" value="C:Atg12-Atg5-Atg16 complex"/>
    <property type="evidence" value="ECO:0007669"/>
    <property type="project" value="TreeGrafter"/>
</dbReference>
<dbReference type="PROSITE" id="PS50082">
    <property type="entry name" value="WD_REPEATS_2"/>
    <property type="match status" value="3"/>
</dbReference>
<dbReference type="CDD" id="cd00200">
    <property type="entry name" value="WD40"/>
    <property type="match status" value="1"/>
</dbReference>
<dbReference type="SUPFAM" id="SSF50978">
    <property type="entry name" value="WD40 repeat-like"/>
    <property type="match status" value="1"/>
</dbReference>
<dbReference type="Gene3D" id="2.130.10.10">
    <property type="entry name" value="YVTN repeat-like/Quinoprotein amine dehydrogenase"/>
    <property type="match status" value="3"/>
</dbReference>
<dbReference type="PROSITE" id="PS50294">
    <property type="entry name" value="WD_REPEATS_REGION"/>
    <property type="match status" value="3"/>
</dbReference>
<dbReference type="InterPro" id="IPR001680">
    <property type="entry name" value="WD40_rpt"/>
</dbReference>
<comment type="similarity">
    <text evidence="1">Belongs to the WD repeat ATG16 family.</text>
</comment>
<accession>A0A2Z4EUK0</accession>
<keyword evidence="2 4" id="KW-0853">WD repeat</keyword>
<dbReference type="GO" id="GO:0034045">
    <property type="term" value="C:phagophore assembly site membrane"/>
    <property type="evidence" value="ECO:0007669"/>
    <property type="project" value="TreeGrafter"/>
</dbReference>
<dbReference type="EMBL" id="MH231847">
    <property type="protein sequence ID" value="AWV66654.1"/>
    <property type="molecule type" value="mRNA"/>
</dbReference>
<evidence type="ECO:0000256" key="4">
    <source>
        <dbReference type="PROSITE-ProRule" id="PRU00221"/>
    </source>
</evidence>
<dbReference type="GO" id="GO:0043495">
    <property type="term" value="F:protein-membrane adaptor activity"/>
    <property type="evidence" value="ECO:0007669"/>
    <property type="project" value="TreeGrafter"/>
</dbReference>
<dbReference type="InterPro" id="IPR019775">
    <property type="entry name" value="WD40_repeat_CS"/>
</dbReference>
<proteinExistence type="evidence at transcript level"/>
<dbReference type="AlphaFoldDB" id="A0A2Z4EUK0"/>
<dbReference type="GO" id="GO:0000421">
    <property type="term" value="C:autophagosome membrane"/>
    <property type="evidence" value="ECO:0007669"/>
    <property type="project" value="TreeGrafter"/>
</dbReference>
<dbReference type="InterPro" id="IPR036322">
    <property type="entry name" value="WD40_repeat_dom_sf"/>
</dbReference>
<dbReference type="PANTHER" id="PTHR19878:SF8">
    <property type="entry name" value="AUTOPHAGY-RELATED 16, ISOFORM F"/>
    <property type="match status" value="1"/>
</dbReference>
<dbReference type="Pfam" id="PF00400">
    <property type="entry name" value="WD40"/>
    <property type="match status" value="4"/>
</dbReference>
<feature type="repeat" description="WD" evidence="4">
    <location>
        <begin position="269"/>
        <end position="310"/>
    </location>
</feature>
<evidence type="ECO:0000256" key="2">
    <source>
        <dbReference type="ARBA" id="ARBA00022574"/>
    </source>
</evidence>
<dbReference type="PANTHER" id="PTHR19878">
    <property type="entry name" value="AUTOPHAGY PROTEIN 16-LIKE"/>
    <property type="match status" value="1"/>
</dbReference>
<feature type="repeat" description="WD" evidence="4">
    <location>
        <begin position="364"/>
        <end position="404"/>
    </location>
</feature>
<keyword evidence="5" id="KW-0175">Coiled coil</keyword>
<dbReference type="PRINTS" id="PR00320">
    <property type="entry name" value="GPROTEINBRPT"/>
</dbReference>
<dbReference type="PROSITE" id="PS00678">
    <property type="entry name" value="WD_REPEATS_1"/>
    <property type="match status" value="1"/>
</dbReference>
<evidence type="ECO:0000256" key="3">
    <source>
        <dbReference type="ARBA" id="ARBA00022737"/>
    </source>
</evidence>
<reference evidence="7" key="2">
    <citation type="submission" date="2018-04" db="EMBL/GenBank/DDBJ databases">
        <authorList>
            <person name="Go L.Y."/>
            <person name="Mitchell J.A."/>
        </authorList>
    </citation>
    <scope>NUCLEOTIDE SEQUENCE</scope>
</reference>
<evidence type="ECO:0000259" key="6">
    <source>
        <dbReference type="Pfam" id="PF08614"/>
    </source>
</evidence>
<reference evidence="7" key="1">
    <citation type="journal article" date="2018" name="Aquat. Toxicol.">
        <title>Genome-wide identification of 99 autophagy-related (Atg) genes in the monogonont rotifer Brachionus spp. and transcriptional modulation in response to cadmium.</title>
        <authorList>
            <person name="Kang H.M."/>
            <person name="Lee J.S."/>
            <person name="Kim M.S."/>
            <person name="Lee Y.H."/>
            <person name="Jung J.H."/>
            <person name="Hagiwara A."/>
            <person name="Zhou B."/>
            <person name="Lee J.S."/>
            <person name="Jeong C.B."/>
        </authorList>
    </citation>
    <scope>NUCLEOTIDE SEQUENCE</scope>
</reference>
<evidence type="ECO:0000256" key="1">
    <source>
        <dbReference type="ARBA" id="ARBA00009271"/>
    </source>
</evidence>
<dbReference type="InterPro" id="IPR020472">
    <property type="entry name" value="WD40_PAC1"/>
</dbReference>
<dbReference type="SMART" id="SM00320">
    <property type="entry name" value="WD40"/>
    <property type="match status" value="7"/>
</dbReference>
<evidence type="ECO:0000313" key="7">
    <source>
        <dbReference type="EMBL" id="AWV66654.1"/>
    </source>
</evidence>
<dbReference type="GO" id="GO:0000045">
    <property type="term" value="P:autophagosome assembly"/>
    <property type="evidence" value="ECO:0007669"/>
    <property type="project" value="InterPro"/>
</dbReference>
<dbReference type="Pfam" id="PF08614">
    <property type="entry name" value="ATG16"/>
    <property type="match status" value="1"/>
</dbReference>
<name>A0A2Z4EUK0_BRAPC</name>
<sequence length="569" mass="64711">MTAIDSTLRNEILNKLKKRNNSENGVHSHIIKSHSKLTELNITLKQEINEVKMENQRLVQENIELRKSSGSTTTNASISVDKYQLFEEKLLKAKDEVIDLQKRLVDQAQQVISLNKILKEKDDELSLKEVKILDLESKSELLKAANKELENKIAASEEQIKLWKDEKVEMELQFNCLLQKYNKTKEEYQQILTASLRFREEQIEKVNKLNELEAERIQLKLKEELLKAQTDFSHINLNDTPMSIGASNHRNLKMHAYNIPLVNKAVYKFDCNEGEVNAIKYHRNGKYFATGGGDRKIKLWELKDGKADHIGNLIGSNASVASIDIDSENNLIAGTSFDFACRLWSMNDHRLRMSSGDVQPTHTLTGHTNKVLSGKFLGVMKVVTGSYDRTLKVWDLMQKACIKTLFAGSSCNDLVTLDSQSIISGHLDKKIRFWDIRMDPPQSEISLQGKITSLDVSSNRNYLLASIRDENCLKMIDIRMNQVTETFCCEEYKPGFDWARAIFSPDIDHQFVCAGSADGSVIIWNSVSTKVEKVLKEHNASVISLAWHPQGNHLITCDAKKKAVIWACK</sequence>
<dbReference type="InterPro" id="IPR045160">
    <property type="entry name" value="ATG16"/>
</dbReference>
<keyword evidence="3" id="KW-0677">Repeat</keyword>
<protein>
    <submittedName>
        <fullName evidence="7">Autophagy-related protein 16</fullName>
    </submittedName>
</protein>
<dbReference type="InterPro" id="IPR013923">
    <property type="entry name" value="Autophagy-rel_prot_16_dom"/>
</dbReference>
<feature type="coiled-coil region" evidence="5">
    <location>
        <begin position="37"/>
        <end position="173"/>
    </location>
</feature>